<gene>
    <name evidence="1" type="ORF">MELIAE_LOCUS8167</name>
</gene>
<dbReference type="AlphaFoldDB" id="A0A9P0FJV1"/>
<accession>A0A9P0FJV1</accession>
<dbReference type="Proteomes" id="UP001154078">
    <property type="component" value="Chromosome 5"/>
</dbReference>
<evidence type="ECO:0000313" key="2">
    <source>
        <dbReference type="Proteomes" id="UP001154078"/>
    </source>
</evidence>
<sequence>MSITIRTYGWPHRHRLTLISQSYFYHLSVLNCPALPIFGAYEFSPLLVISLRRLSRPVRYRSVNENRGATSLCAPSALPLTISLQGTPLLTPGSATESSYVIRTPSSNFRERDDSYEEDHNC</sequence>
<dbReference type="EMBL" id="OV121136">
    <property type="protein sequence ID" value="CAH0557454.1"/>
    <property type="molecule type" value="Genomic_DNA"/>
</dbReference>
<name>A0A9P0FJV1_BRAAE</name>
<dbReference type="OrthoDB" id="5859976at2759"/>
<keyword evidence="2" id="KW-1185">Reference proteome</keyword>
<proteinExistence type="predicted"/>
<evidence type="ECO:0000313" key="1">
    <source>
        <dbReference type="EMBL" id="CAH0557454.1"/>
    </source>
</evidence>
<reference evidence="1" key="1">
    <citation type="submission" date="2021-12" db="EMBL/GenBank/DDBJ databases">
        <authorList>
            <person name="King R."/>
        </authorList>
    </citation>
    <scope>NUCLEOTIDE SEQUENCE</scope>
</reference>
<organism evidence="1 2">
    <name type="scientific">Brassicogethes aeneus</name>
    <name type="common">Rape pollen beetle</name>
    <name type="synonym">Meligethes aeneus</name>
    <dbReference type="NCBI Taxonomy" id="1431903"/>
    <lineage>
        <taxon>Eukaryota</taxon>
        <taxon>Metazoa</taxon>
        <taxon>Ecdysozoa</taxon>
        <taxon>Arthropoda</taxon>
        <taxon>Hexapoda</taxon>
        <taxon>Insecta</taxon>
        <taxon>Pterygota</taxon>
        <taxon>Neoptera</taxon>
        <taxon>Endopterygota</taxon>
        <taxon>Coleoptera</taxon>
        <taxon>Polyphaga</taxon>
        <taxon>Cucujiformia</taxon>
        <taxon>Nitidulidae</taxon>
        <taxon>Meligethinae</taxon>
        <taxon>Brassicogethes</taxon>
    </lineage>
</organism>
<protein>
    <submittedName>
        <fullName evidence="1">Uncharacterized protein</fullName>
    </submittedName>
</protein>